<organism evidence="1 2">
    <name type="scientific">Fervidicella metallireducens AeB</name>
    <dbReference type="NCBI Taxonomy" id="1403537"/>
    <lineage>
        <taxon>Bacteria</taxon>
        <taxon>Bacillati</taxon>
        <taxon>Bacillota</taxon>
        <taxon>Clostridia</taxon>
        <taxon>Eubacteriales</taxon>
        <taxon>Clostridiaceae</taxon>
        <taxon>Fervidicella</taxon>
    </lineage>
</organism>
<dbReference type="Proteomes" id="UP000019681">
    <property type="component" value="Unassembled WGS sequence"/>
</dbReference>
<name>A0A017RWF8_9CLOT</name>
<protein>
    <submittedName>
        <fullName evidence="1">Uncharacterized protein</fullName>
    </submittedName>
</protein>
<keyword evidence="2" id="KW-1185">Reference proteome</keyword>
<dbReference type="InterPro" id="IPR049254">
    <property type="entry name" value="Phage_tail_terminator"/>
</dbReference>
<reference evidence="1 2" key="1">
    <citation type="journal article" date="2014" name="Genome Announc.">
        <title>Draft Genome Sequence of Fervidicella metallireducens Strain AeBT, an Iron-Reducing Thermoanaerobe from the Great Artesian Basin.</title>
        <authorList>
            <person name="Patel B.K."/>
        </authorList>
    </citation>
    <scope>NUCLEOTIDE SEQUENCE [LARGE SCALE GENOMIC DNA]</scope>
    <source>
        <strain evidence="1 2">AeB</strain>
    </source>
</reference>
<sequence>MDILNSILAGVSNGLYKLYPELDIFSEFVPEELPDRCFLIGFAGEPIINKHLGERYKITGKIDIAYFVPKKAKELNEEFNKVFCNLAFELQNVEYEGIRIRLFSHERQVVDEVLHDICSFESFVVKVDNSPMINNISVNKEGVE</sequence>
<gene>
    <name evidence="1" type="ORF">Q428_08705</name>
</gene>
<dbReference type="OrthoDB" id="9846402at2"/>
<evidence type="ECO:0000313" key="1">
    <source>
        <dbReference type="EMBL" id="EYE88270.1"/>
    </source>
</evidence>
<evidence type="ECO:0000313" key="2">
    <source>
        <dbReference type="Proteomes" id="UP000019681"/>
    </source>
</evidence>
<proteinExistence type="predicted"/>
<dbReference type="RefSeq" id="WP_035379975.1">
    <property type="nucleotide sequence ID" value="NZ_AZQP01000024.1"/>
</dbReference>
<dbReference type="AlphaFoldDB" id="A0A017RWF8"/>
<comment type="caution">
    <text evidence="1">The sequence shown here is derived from an EMBL/GenBank/DDBJ whole genome shotgun (WGS) entry which is preliminary data.</text>
</comment>
<dbReference type="STRING" id="1403537.Q428_08705"/>
<accession>A0A017RWF8</accession>
<dbReference type="EMBL" id="AZQP01000024">
    <property type="protein sequence ID" value="EYE88270.1"/>
    <property type="molecule type" value="Genomic_DNA"/>
</dbReference>
<dbReference type="Pfam" id="PF20765">
    <property type="entry name" value="Phage_tail_terminator_8"/>
    <property type="match status" value="1"/>
</dbReference>